<evidence type="ECO:0000313" key="1">
    <source>
        <dbReference type="EMBL" id="RVX16502.1"/>
    </source>
</evidence>
<protein>
    <submittedName>
        <fullName evidence="1">Uncharacterized protein</fullName>
    </submittedName>
</protein>
<accession>A0A438K5M3</accession>
<gene>
    <name evidence="1" type="ORF">CK203_006054</name>
</gene>
<reference evidence="1 2" key="1">
    <citation type="journal article" date="2018" name="PLoS Genet.">
        <title>Population sequencing reveals clonal diversity and ancestral inbreeding in the grapevine cultivar Chardonnay.</title>
        <authorList>
            <person name="Roach M.J."/>
            <person name="Johnson D.L."/>
            <person name="Bohlmann J."/>
            <person name="van Vuuren H.J."/>
            <person name="Jones S.J."/>
            <person name="Pretorius I.S."/>
            <person name="Schmidt S.A."/>
            <person name="Borneman A.R."/>
        </authorList>
    </citation>
    <scope>NUCLEOTIDE SEQUENCE [LARGE SCALE GENOMIC DNA]</scope>
    <source>
        <strain evidence="2">cv. Chardonnay</strain>
        <tissue evidence="1">Leaf</tissue>
    </source>
</reference>
<proteinExistence type="predicted"/>
<dbReference type="AlphaFoldDB" id="A0A438K5M3"/>
<dbReference type="Proteomes" id="UP000288805">
    <property type="component" value="Unassembled WGS sequence"/>
</dbReference>
<name>A0A438K5M3_VITVI</name>
<organism evidence="1 2">
    <name type="scientific">Vitis vinifera</name>
    <name type="common">Grape</name>
    <dbReference type="NCBI Taxonomy" id="29760"/>
    <lineage>
        <taxon>Eukaryota</taxon>
        <taxon>Viridiplantae</taxon>
        <taxon>Streptophyta</taxon>
        <taxon>Embryophyta</taxon>
        <taxon>Tracheophyta</taxon>
        <taxon>Spermatophyta</taxon>
        <taxon>Magnoliopsida</taxon>
        <taxon>eudicotyledons</taxon>
        <taxon>Gunneridae</taxon>
        <taxon>Pentapetalae</taxon>
        <taxon>rosids</taxon>
        <taxon>Vitales</taxon>
        <taxon>Vitaceae</taxon>
        <taxon>Viteae</taxon>
        <taxon>Vitis</taxon>
    </lineage>
</organism>
<evidence type="ECO:0000313" key="2">
    <source>
        <dbReference type="Proteomes" id="UP000288805"/>
    </source>
</evidence>
<sequence>MDWSQVEPNNPAMFIGYLTCNQSASVSSHKTPLFRLPCLQTRCCEFEIHIKYHAQVDQQQRHGRRQRGRLGVQRMQKQKLRLQILLQPMQAASPLVDTKTPADSKWLPRIGDWICTVASTGSVDLDGVVFVELEF</sequence>
<comment type="caution">
    <text evidence="1">The sequence shown here is derived from an EMBL/GenBank/DDBJ whole genome shotgun (WGS) entry which is preliminary data.</text>
</comment>
<dbReference type="EMBL" id="QGNW01000015">
    <property type="protein sequence ID" value="RVX16502.1"/>
    <property type="molecule type" value="Genomic_DNA"/>
</dbReference>